<dbReference type="PANTHER" id="PTHR24221">
    <property type="entry name" value="ATP-BINDING CASSETTE SUB-FAMILY B"/>
    <property type="match status" value="1"/>
</dbReference>
<reference evidence="11" key="2">
    <citation type="submission" date="2021-04" db="EMBL/GenBank/DDBJ databases">
        <authorList>
            <person name="Gilroy R."/>
        </authorList>
    </citation>
    <scope>NUCLEOTIDE SEQUENCE</scope>
    <source>
        <strain evidence="11">CHK196-3914</strain>
    </source>
</reference>
<dbReference type="InterPro" id="IPR011527">
    <property type="entry name" value="ABC1_TM_dom"/>
</dbReference>
<dbReference type="Proteomes" id="UP000824116">
    <property type="component" value="Unassembled WGS sequence"/>
</dbReference>
<evidence type="ECO:0000259" key="10">
    <source>
        <dbReference type="PROSITE" id="PS50929"/>
    </source>
</evidence>
<dbReference type="GO" id="GO:0140359">
    <property type="term" value="F:ABC-type transporter activity"/>
    <property type="evidence" value="ECO:0007669"/>
    <property type="project" value="InterPro"/>
</dbReference>
<feature type="transmembrane region" description="Helical" evidence="8">
    <location>
        <begin position="163"/>
        <end position="184"/>
    </location>
</feature>
<dbReference type="InterPro" id="IPR036640">
    <property type="entry name" value="ABC1_TM_sf"/>
</dbReference>
<dbReference type="InterPro" id="IPR039421">
    <property type="entry name" value="Type_1_exporter"/>
</dbReference>
<dbReference type="FunFam" id="3.40.50.300:FF:000287">
    <property type="entry name" value="Multidrug ABC transporter ATP-binding protein"/>
    <property type="match status" value="1"/>
</dbReference>
<evidence type="ECO:0000256" key="7">
    <source>
        <dbReference type="ARBA" id="ARBA00023136"/>
    </source>
</evidence>
<keyword evidence="3 8" id="KW-0812">Transmembrane</keyword>
<dbReference type="SUPFAM" id="SSF52540">
    <property type="entry name" value="P-loop containing nucleoside triphosphate hydrolases"/>
    <property type="match status" value="1"/>
</dbReference>
<proteinExistence type="predicted"/>
<dbReference type="Pfam" id="PF00664">
    <property type="entry name" value="ABC_membrane"/>
    <property type="match status" value="1"/>
</dbReference>
<protein>
    <submittedName>
        <fullName evidence="11">ABC transporter ATP-binding protein/permease</fullName>
    </submittedName>
</protein>
<dbReference type="AlphaFoldDB" id="A0A9D2G8G8"/>
<dbReference type="EMBL" id="DXAY01000056">
    <property type="protein sequence ID" value="HIZ74096.1"/>
    <property type="molecule type" value="Genomic_DNA"/>
</dbReference>
<feature type="transmembrane region" description="Helical" evidence="8">
    <location>
        <begin position="276"/>
        <end position="295"/>
    </location>
</feature>
<evidence type="ECO:0000256" key="5">
    <source>
        <dbReference type="ARBA" id="ARBA00022840"/>
    </source>
</evidence>
<dbReference type="CDD" id="cd07346">
    <property type="entry name" value="ABC_6TM_exporters"/>
    <property type="match status" value="1"/>
</dbReference>
<feature type="transmembrane region" description="Helical" evidence="8">
    <location>
        <begin position="21"/>
        <end position="47"/>
    </location>
</feature>
<evidence type="ECO:0000256" key="3">
    <source>
        <dbReference type="ARBA" id="ARBA00022692"/>
    </source>
</evidence>
<keyword evidence="2" id="KW-0813">Transport</keyword>
<dbReference type="SMART" id="SM00382">
    <property type="entry name" value="AAA"/>
    <property type="match status" value="1"/>
</dbReference>
<feature type="domain" description="ABC transporter" evidence="9">
    <location>
        <begin position="336"/>
        <end position="570"/>
    </location>
</feature>
<organism evidence="11 12">
    <name type="scientific">Candidatus Mediterraneibacter stercoravium</name>
    <dbReference type="NCBI Taxonomy" id="2838685"/>
    <lineage>
        <taxon>Bacteria</taxon>
        <taxon>Bacillati</taxon>
        <taxon>Bacillota</taxon>
        <taxon>Clostridia</taxon>
        <taxon>Lachnospirales</taxon>
        <taxon>Lachnospiraceae</taxon>
        <taxon>Mediterraneibacter</taxon>
    </lineage>
</organism>
<evidence type="ECO:0000259" key="9">
    <source>
        <dbReference type="PROSITE" id="PS50893"/>
    </source>
</evidence>
<dbReference type="PANTHER" id="PTHR24221:SF654">
    <property type="entry name" value="ATP-BINDING CASSETTE SUB-FAMILY B MEMBER 6"/>
    <property type="match status" value="1"/>
</dbReference>
<keyword evidence="6 8" id="KW-1133">Transmembrane helix</keyword>
<feature type="transmembrane region" description="Helical" evidence="8">
    <location>
        <begin position="137"/>
        <end position="157"/>
    </location>
</feature>
<dbReference type="GO" id="GO:0005886">
    <property type="term" value="C:plasma membrane"/>
    <property type="evidence" value="ECO:0007669"/>
    <property type="project" value="UniProtKB-SubCell"/>
</dbReference>
<keyword evidence="4" id="KW-0547">Nucleotide-binding</keyword>
<dbReference type="InterPro" id="IPR003593">
    <property type="entry name" value="AAA+_ATPase"/>
</dbReference>
<dbReference type="PROSITE" id="PS00211">
    <property type="entry name" value="ABC_TRANSPORTER_1"/>
    <property type="match status" value="1"/>
</dbReference>
<comment type="caution">
    <text evidence="11">The sequence shown here is derived from an EMBL/GenBank/DDBJ whole genome shotgun (WGS) entry which is preliminary data.</text>
</comment>
<accession>A0A9D2G8G8</accession>
<keyword evidence="5 11" id="KW-0067">ATP-binding</keyword>
<evidence type="ECO:0000256" key="1">
    <source>
        <dbReference type="ARBA" id="ARBA00004651"/>
    </source>
</evidence>
<gene>
    <name evidence="11" type="ORF">H9723_02470</name>
</gene>
<feature type="domain" description="ABC transmembrane type-1" evidence="10">
    <location>
        <begin position="24"/>
        <end position="305"/>
    </location>
</feature>
<dbReference type="PROSITE" id="PS50929">
    <property type="entry name" value="ABC_TM1F"/>
    <property type="match status" value="1"/>
</dbReference>
<dbReference type="InterPro" id="IPR003439">
    <property type="entry name" value="ABC_transporter-like_ATP-bd"/>
</dbReference>
<dbReference type="Gene3D" id="3.40.50.300">
    <property type="entry name" value="P-loop containing nucleotide triphosphate hydrolases"/>
    <property type="match status" value="1"/>
</dbReference>
<name>A0A9D2G8G8_9FIRM</name>
<keyword evidence="7 8" id="KW-0472">Membrane</keyword>
<dbReference type="InterPro" id="IPR027417">
    <property type="entry name" value="P-loop_NTPase"/>
</dbReference>
<evidence type="ECO:0000256" key="6">
    <source>
        <dbReference type="ARBA" id="ARBA00022989"/>
    </source>
</evidence>
<evidence type="ECO:0000256" key="4">
    <source>
        <dbReference type="ARBA" id="ARBA00022741"/>
    </source>
</evidence>
<evidence type="ECO:0000313" key="11">
    <source>
        <dbReference type="EMBL" id="HIZ74096.1"/>
    </source>
</evidence>
<dbReference type="SUPFAM" id="SSF90123">
    <property type="entry name" value="ABC transporter transmembrane region"/>
    <property type="match status" value="1"/>
</dbReference>
<dbReference type="GO" id="GO:0005524">
    <property type="term" value="F:ATP binding"/>
    <property type="evidence" value="ECO:0007669"/>
    <property type="project" value="UniProtKB-KW"/>
</dbReference>
<dbReference type="Gene3D" id="1.20.1560.10">
    <property type="entry name" value="ABC transporter type 1, transmembrane domain"/>
    <property type="match status" value="1"/>
</dbReference>
<evidence type="ECO:0000313" key="12">
    <source>
        <dbReference type="Proteomes" id="UP000824116"/>
    </source>
</evidence>
<evidence type="ECO:0000256" key="2">
    <source>
        <dbReference type="ARBA" id="ARBA00022448"/>
    </source>
</evidence>
<sequence>MQEKSPMLRLWELGEQYHGGLIRAVLSASVGVLCGILPYFAAAQIIIGLIRHEQDASYYLFWCCLALGGYILRAVLYALALSMSHKATFAILKNIRERILAKLPKLPLGTVMDTPSGQMKQIIVDQVESMERPLAHLLPEMTSNILAPVCILIYLFVLDWRMALLSLVSIPVGMAFMMAVMANYGKQYEGSVKVTQEMNSTIVEYIGGIEVIKAFNQGKNSYAKFSQRVLANASYFYHWMKSCQLPVSISRTLAPTTLITILPVGWIMYLGDSLDIETFITVIILSLGIAGPLLAAMDFVDSLAKVGTIVGEVDSILSSEEQQHSLTPVSFSSEDIRLDHVSFGYHADQEILHDISLSIPAGTMTAFVGPSGSGKSTIAKLIAGFWDVKKGRITLGGHDLKDIPLRQLYEQTAFVSQDNYLFNESVRENIRMGKPGADDAEVEAAATAAGCDSFIRKLENGYDTVVGGGGAHLSGGERQRIAIARAMLKDAPIVILDEATAYIDPENEAVVQKAVAKLVKGKTVIVIAHRLSTITDADQIFVVADGRISASGTHEELLKQSEMYHEMWQAHIGAKDGDAA</sequence>
<dbReference type="Pfam" id="PF00005">
    <property type="entry name" value="ABC_tran"/>
    <property type="match status" value="1"/>
</dbReference>
<dbReference type="PROSITE" id="PS50893">
    <property type="entry name" value="ABC_TRANSPORTER_2"/>
    <property type="match status" value="1"/>
</dbReference>
<feature type="transmembrane region" description="Helical" evidence="8">
    <location>
        <begin position="59"/>
        <end position="80"/>
    </location>
</feature>
<dbReference type="InterPro" id="IPR017871">
    <property type="entry name" value="ABC_transporter-like_CS"/>
</dbReference>
<dbReference type="GO" id="GO:0016887">
    <property type="term" value="F:ATP hydrolysis activity"/>
    <property type="evidence" value="ECO:0007669"/>
    <property type="project" value="InterPro"/>
</dbReference>
<reference evidence="11" key="1">
    <citation type="journal article" date="2021" name="PeerJ">
        <title>Extensive microbial diversity within the chicken gut microbiome revealed by metagenomics and culture.</title>
        <authorList>
            <person name="Gilroy R."/>
            <person name="Ravi A."/>
            <person name="Getino M."/>
            <person name="Pursley I."/>
            <person name="Horton D.L."/>
            <person name="Alikhan N.F."/>
            <person name="Baker D."/>
            <person name="Gharbi K."/>
            <person name="Hall N."/>
            <person name="Watson M."/>
            <person name="Adriaenssens E.M."/>
            <person name="Foster-Nyarko E."/>
            <person name="Jarju S."/>
            <person name="Secka A."/>
            <person name="Antonio M."/>
            <person name="Oren A."/>
            <person name="Chaudhuri R.R."/>
            <person name="La Ragione R."/>
            <person name="Hildebrand F."/>
            <person name="Pallen M.J."/>
        </authorList>
    </citation>
    <scope>NUCLEOTIDE SEQUENCE</scope>
    <source>
        <strain evidence="11">CHK196-3914</strain>
    </source>
</reference>
<evidence type="ECO:0000256" key="8">
    <source>
        <dbReference type="SAM" id="Phobius"/>
    </source>
</evidence>
<comment type="subcellular location">
    <subcellularLocation>
        <location evidence="1">Cell membrane</location>
        <topology evidence="1">Multi-pass membrane protein</topology>
    </subcellularLocation>
</comment>
<feature type="transmembrane region" description="Helical" evidence="8">
    <location>
        <begin position="249"/>
        <end position="270"/>
    </location>
</feature>